<dbReference type="EMBL" id="LR134318">
    <property type="protein sequence ID" value="VEF11901.1"/>
    <property type="molecule type" value="Genomic_DNA"/>
</dbReference>
<dbReference type="AlphaFoldDB" id="A0A3S4R7M9"/>
<feature type="compositionally biased region" description="Basic and acidic residues" evidence="1">
    <location>
        <begin position="62"/>
        <end position="91"/>
    </location>
</feature>
<evidence type="ECO:0000313" key="2">
    <source>
        <dbReference type="EMBL" id="VEF11901.1"/>
    </source>
</evidence>
<evidence type="ECO:0000256" key="1">
    <source>
        <dbReference type="SAM" id="MobiDB-lite"/>
    </source>
</evidence>
<name>A0A3S4R7M9_PSEFL</name>
<protein>
    <submittedName>
        <fullName evidence="2">Uncharacterized protein</fullName>
    </submittedName>
</protein>
<accession>A0A3S4R7M9</accession>
<dbReference type="RefSeq" id="WP_126364796.1">
    <property type="nucleotide sequence ID" value="NZ_LR134318.1"/>
</dbReference>
<proteinExistence type="predicted"/>
<organism evidence="2 3">
    <name type="scientific">Pseudomonas fluorescens</name>
    <dbReference type="NCBI Taxonomy" id="294"/>
    <lineage>
        <taxon>Bacteria</taxon>
        <taxon>Pseudomonadati</taxon>
        <taxon>Pseudomonadota</taxon>
        <taxon>Gammaproteobacteria</taxon>
        <taxon>Pseudomonadales</taxon>
        <taxon>Pseudomonadaceae</taxon>
        <taxon>Pseudomonas</taxon>
    </lineage>
</organism>
<feature type="region of interest" description="Disordered" evidence="1">
    <location>
        <begin position="1"/>
        <end position="100"/>
    </location>
</feature>
<evidence type="ECO:0000313" key="3">
    <source>
        <dbReference type="Proteomes" id="UP000281909"/>
    </source>
</evidence>
<sequence>MNDKLPAAESQKCGANLNDSKAGKGVNNGSPNVPPIPNDQAPIEVDTTEVEACTSVATQRQASERPSRIDDPDVDPKMNDLVEGDKEHRGVPSDNPESGA</sequence>
<reference evidence="2 3" key="1">
    <citation type="submission" date="2018-12" db="EMBL/GenBank/DDBJ databases">
        <authorList>
            <consortium name="Pathogen Informatics"/>
        </authorList>
    </citation>
    <scope>NUCLEOTIDE SEQUENCE [LARGE SCALE GENOMIC DNA]</scope>
    <source>
        <strain evidence="2 3">NCTC9428</strain>
    </source>
</reference>
<dbReference type="Proteomes" id="UP000281909">
    <property type="component" value="Chromosome"/>
</dbReference>
<gene>
    <name evidence="2" type="ORF">NCTC9428_03528</name>
</gene>